<dbReference type="PANTHER" id="PTHR43512:SF4">
    <property type="entry name" value="TRANSLATION FACTOR GUF1 HOMOLOG, CHLOROPLASTIC"/>
    <property type="match status" value="1"/>
</dbReference>
<dbReference type="InterPro" id="IPR000640">
    <property type="entry name" value="EFG_V-like"/>
</dbReference>
<dbReference type="Gene3D" id="3.30.70.240">
    <property type="match status" value="1"/>
</dbReference>
<dbReference type="FunFam" id="3.30.70.870:FF:000004">
    <property type="entry name" value="Translation factor GUF1, mitochondrial"/>
    <property type="match status" value="1"/>
</dbReference>
<dbReference type="HAMAP" id="MF_00071">
    <property type="entry name" value="LepA"/>
    <property type="match status" value="1"/>
</dbReference>
<dbReference type="PATRIC" id="fig|394096.3.peg.1899"/>
<dbReference type="Pfam" id="PF00009">
    <property type="entry name" value="GTP_EFTU"/>
    <property type="match status" value="1"/>
</dbReference>
<dbReference type="Proteomes" id="UP000028725">
    <property type="component" value="Unassembled WGS sequence"/>
</dbReference>
<dbReference type="CDD" id="cd03709">
    <property type="entry name" value="lepA_C"/>
    <property type="match status" value="1"/>
</dbReference>
<comment type="caution">
    <text evidence="14">The sequence shown here is derived from an EMBL/GenBank/DDBJ whole genome shotgun (WGS) entry which is preliminary data.</text>
</comment>
<dbReference type="GO" id="GO:0005525">
    <property type="term" value="F:GTP binding"/>
    <property type="evidence" value="ECO:0007669"/>
    <property type="project" value="UniProtKB-UniRule"/>
</dbReference>
<dbReference type="CDD" id="cd03699">
    <property type="entry name" value="EF4_II"/>
    <property type="match status" value="1"/>
</dbReference>
<evidence type="ECO:0000256" key="4">
    <source>
        <dbReference type="ARBA" id="ARBA00022801"/>
    </source>
</evidence>
<dbReference type="SUPFAM" id="SSF54980">
    <property type="entry name" value="EF-G C-terminal domain-like"/>
    <property type="match status" value="2"/>
</dbReference>
<dbReference type="FunFam" id="2.40.30.10:FF:000015">
    <property type="entry name" value="Translation factor GUF1, mitochondrial"/>
    <property type="match status" value="1"/>
</dbReference>
<keyword evidence="7 12" id="KW-0472">Membrane</keyword>
<dbReference type="Pfam" id="PF00679">
    <property type="entry name" value="EFG_C"/>
    <property type="match status" value="1"/>
</dbReference>
<dbReference type="CDD" id="cd16260">
    <property type="entry name" value="EF4_III"/>
    <property type="match status" value="1"/>
</dbReference>
<keyword evidence="2 12" id="KW-1003">Cell membrane</keyword>
<name>A0A085WRR5_9BACT</name>
<organism evidence="14 15">
    <name type="scientific">Hyalangium minutum</name>
    <dbReference type="NCBI Taxonomy" id="394096"/>
    <lineage>
        <taxon>Bacteria</taxon>
        <taxon>Pseudomonadati</taxon>
        <taxon>Myxococcota</taxon>
        <taxon>Myxococcia</taxon>
        <taxon>Myxococcales</taxon>
        <taxon>Cystobacterineae</taxon>
        <taxon>Archangiaceae</taxon>
        <taxon>Hyalangium</taxon>
    </lineage>
</organism>
<dbReference type="EMBL" id="JMCB01000003">
    <property type="protein sequence ID" value="KFE70378.1"/>
    <property type="molecule type" value="Genomic_DNA"/>
</dbReference>
<evidence type="ECO:0000313" key="15">
    <source>
        <dbReference type="Proteomes" id="UP000028725"/>
    </source>
</evidence>
<accession>A0A085WRR5</accession>
<keyword evidence="3 12" id="KW-0547">Nucleotide-binding</keyword>
<reference evidence="14 15" key="1">
    <citation type="submission" date="2014-04" db="EMBL/GenBank/DDBJ databases">
        <title>Genome assembly of Hyalangium minutum DSM 14724.</title>
        <authorList>
            <person name="Sharma G."/>
            <person name="Subramanian S."/>
        </authorList>
    </citation>
    <scope>NUCLEOTIDE SEQUENCE [LARGE SCALE GENOMIC DNA]</scope>
    <source>
        <strain evidence="14 15">DSM 14724</strain>
    </source>
</reference>
<dbReference type="GO" id="GO:0005886">
    <property type="term" value="C:plasma membrane"/>
    <property type="evidence" value="ECO:0007669"/>
    <property type="project" value="UniProtKB-SubCell"/>
</dbReference>
<feature type="domain" description="Tr-type G" evidence="13">
    <location>
        <begin position="6"/>
        <end position="188"/>
    </location>
</feature>
<dbReference type="Gene3D" id="2.40.30.10">
    <property type="entry name" value="Translation factors"/>
    <property type="match status" value="1"/>
</dbReference>
<evidence type="ECO:0000256" key="2">
    <source>
        <dbReference type="ARBA" id="ARBA00022475"/>
    </source>
</evidence>
<dbReference type="InterPro" id="IPR031157">
    <property type="entry name" value="G_TR_CS"/>
</dbReference>
<dbReference type="CDD" id="cd01890">
    <property type="entry name" value="LepA"/>
    <property type="match status" value="1"/>
</dbReference>
<feature type="binding site" evidence="12">
    <location>
        <begin position="18"/>
        <end position="23"/>
    </location>
    <ligand>
        <name>GTP</name>
        <dbReference type="ChEBI" id="CHEBI:37565"/>
    </ligand>
</feature>
<dbReference type="NCBIfam" id="TIGR00231">
    <property type="entry name" value="small_GTP"/>
    <property type="match status" value="1"/>
</dbReference>
<keyword evidence="5 12" id="KW-0648">Protein biosynthesis</keyword>
<dbReference type="AlphaFoldDB" id="A0A085WRR5"/>
<evidence type="ECO:0000256" key="10">
    <source>
        <dbReference type="ARBA" id="ARBA00061052"/>
    </source>
</evidence>
<evidence type="ECO:0000256" key="12">
    <source>
        <dbReference type="HAMAP-Rule" id="MF_00071"/>
    </source>
</evidence>
<comment type="similarity">
    <text evidence="1 12">Belongs to the TRAFAC class translation factor GTPase superfamily. Classic translation factor GTPase family. LepA subfamily.</text>
</comment>
<dbReference type="GO" id="GO:0003924">
    <property type="term" value="F:GTPase activity"/>
    <property type="evidence" value="ECO:0007669"/>
    <property type="project" value="UniProtKB-UniRule"/>
</dbReference>
<evidence type="ECO:0000256" key="9">
    <source>
        <dbReference type="ARBA" id="ARBA00057626"/>
    </source>
</evidence>
<dbReference type="SUPFAM" id="SSF50447">
    <property type="entry name" value="Translation proteins"/>
    <property type="match status" value="1"/>
</dbReference>
<dbReference type="InterPro" id="IPR009000">
    <property type="entry name" value="Transl_B-barrel_sf"/>
</dbReference>
<comment type="function">
    <text evidence="9 12">Required for accurate and efficient protein synthesis under certain stress conditions. May act as a fidelity factor of the translation reaction, by catalyzing a one-codon backward translocation of tRNAs on improperly translocated ribosomes. Back-translocation proceeds from a post-translocation (POST) complex to a pre-translocation (PRE) complex, thus giving elongation factor G a second chance to translocate the tRNAs correctly. Binds to ribosomes in a GTP-dependent manner.</text>
</comment>
<dbReference type="InterPro" id="IPR013842">
    <property type="entry name" value="LepA_CTD"/>
</dbReference>
<dbReference type="EC" id="3.6.5.n1" evidence="11 12"/>
<dbReference type="InterPro" id="IPR038363">
    <property type="entry name" value="LepA_C_sf"/>
</dbReference>
<sequence>MPAENAHIRNFCIIAHIDHGKSTLADRLLEKTGTLTKREAQAQFLDNMDIERERGITIKAQSVRMNYKAKDGQQYVLNLIDTPGHVDFAYEVSRSLAACEGALLVVDASQGVEAQTLANVYMALDHDLEIIPVINKIDLPSADVARTREEIEDVIGIDASVAVPTSAKEGIGIEDILEAVVKTVPPPKGEPNAPLKALIFDSWYDNYRGVVTLVRVLEGTLKLKQKIKMFSNNKVFEVQELGVFSPFSRPVQQLMAGEVGVLVANVKELQDAKVGDTVTEEARPTDAPFPGFKEVKPMVFSGIFPVDSADYENLRDALAKLTLNDSAFTYEPESSTALGFGFRCGYLGLLHMEIVQERLEREYNLNLITTAPSVVYRITTSKGEVLLIDNPAKLPPVQNIAKFEEPILTCHIHVPNDHLGAILKLCQDRRGVQKDMKYLGSSGQRVQVTYEMPLAEVVFDFFDKLKSVSRGYASLDYELAGYNEADLARLDILINGEPVDALSVIVHRERAYIRGREVCQKLKEVIPKQMYEVAIQAAIGAKIIARETISAMRKNVLAKCYGGDISRKRKLLEKQKEGKKRMKSVGTVEIPQEAFLAVLKTEE</sequence>
<dbReference type="PANTHER" id="PTHR43512">
    <property type="entry name" value="TRANSLATION FACTOR GUF1-RELATED"/>
    <property type="match status" value="1"/>
</dbReference>
<dbReference type="Pfam" id="PF06421">
    <property type="entry name" value="LepA_C"/>
    <property type="match status" value="1"/>
</dbReference>
<dbReference type="PROSITE" id="PS51722">
    <property type="entry name" value="G_TR_2"/>
    <property type="match status" value="1"/>
</dbReference>
<feature type="binding site" evidence="12">
    <location>
        <begin position="135"/>
        <end position="138"/>
    </location>
    <ligand>
        <name>GTP</name>
        <dbReference type="ChEBI" id="CHEBI:37565"/>
    </ligand>
</feature>
<dbReference type="InterPro" id="IPR000795">
    <property type="entry name" value="T_Tr_GTP-bd_dom"/>
</dbReference>
<keyword evidence="14" id="KW-0251">Elongation factor</keyword>
<evidence type="ECO:0000256" key="6">
    <source>
        <dbReference type="ARBA" id="ARBA00023134"/>
    </source>
</evidence>
<evidence type="ECO:0000256" key="11">
    <source>
        <dbReference type="ARBA" id="ARBA00066744"/>
    </source>
</evidence>
<keyword evidence="6 12" id="KW-0342">GTP-binding</keyword>
<dbReference type="InterPro" id="IPR027417">
    <property type="entry name" value="P-loop_NTPase"/>
</dbReference>
<dbReference type="FunFam" id="3.40.50.300:FF:000078">
    <property type="entry name" value="Elongation factor 4"/>
    <property type="match status" value="1"/>
</dbReference>
<evidence type="ECO:0000256" key="1">
    <source>
        <dbReference type="ARBA" id="ARBA00005454"/>
    </source>
</evidence>
<protein>
    <recommendedName>
        <fullName evidence="11 12">Elongation factor 4</fullName>
        <shortName evidence="12">EF-4</shortName>
        <ecNumber evidence="11 12">3.6.5.n1</ecNumber>
    </recommendedName>
    <alternativeName>
        <fullName evidence="12">Ribosomal back-translocase LepA</fullName>
    </alternativeName>
</protein>
<dbReference type="OrthoDB" id="9760518at2"/>
<dbReference type="PROSITE" id="PS00301">
    <property type="entry name" value="G_TR_1"/>
    <property type="match status" value="1"/>
</dbReference>
<dbReference type="Gene3D" id="3.30.70.870">
    <property type="entry name" value="Elongation Factor G (Translational Gtpase), domain 3"/>
    <property type="match status" value="1"/>
</dbReference>
<dbReference type="InterPro" id="IPR035647">
    <property type="entry name" value="EFG_III/V"/>
</dbReference>
<comment type="similarity">
    <text evidence="10">Belongs to the GTP-binding elongation factor family. LepA subfamily.</text>
</comment>
<comment type="subcellular location">
    <subcellularLocation>
        <location evidence="12">Cell membrane</location>
        <topology evidence="12">Peripheral membrane protein</topology>
        <orientation evidence="12">Cytoplasmic side</orientation>
    </subcellularLocation>
</comment>
<proteinExistence type="inferred from homology"/>
<evidence type="ECO:0000256" key="5">
    <source>
        <dbReference type="ARBA" id="ARBA00022917"/>
    </source>
</evidence>
<dbReference type="Pfam" id="PF03144">
    <property type="entry name" value="GTP_EFTU_D2"/>
    <property type="match status" value="1"/>
</dbReference>
<dbReference type="GO" id="GO:0045727">
    <property type="term" value="P:positive regulation of translation"/>
    <property type="evidence" value="ECO:0007669"/>
    <property type="project" value="UniProtKB-UniRule"/>
</dbReference>
<dbReference type="FunFam" id="3.30.70.240:FF:000007">
    <property type="entry name" value="Translation factor GUF1, mitochondrial"/>
    <property type="match status" value="1"/>
</dbReference>
<dbReference type="NCBIfam" id="TIGR01393">
    <property type="entry name" value="lepA"/>
    <property type="match status" value="1"/>
</dbReference>
<dbReference type="SUPFAM" id="SSF52540">
    <property type="entry name" value="P-loop containing nucleoside triphosphate hydrolases"/>
    <property type="match status" value="1"/>
</dbReference>
<keyword evidence="4 12" id="KW-0378">Hydrolase</keyword>
<dbReference type="PRINTS" id="PR00315">
    <property type="entry name" value="ELONGATNFCT"/>
</dbReference>
<dbReference type="FunFam" id="3.30.70.2570:FF:000001">
    <property type="entry name" value="Translation factor GUF1, mitochondrial"/>
    <property type="match status" value="1"/>
</dbReference>
<keyword evidence="15" id="KW-1185">Reference proteome</keyword>
<dbReference type="InterPro" id="IPR004161">
    <property type="entry name" value="EFTu-like_2"/>
</dbReference>
<evidence type="ECO:0000256" key="8">
    <source>
        <dbReference type="ARBA" id="ARBA00050293"/>
    </source>
</evidence>
<dbReference type="STRING" id="394096.DB31_5420"/>
<dbReference type="RefSeq" id="WP_044185388.1">
    <property type="nucleotide sequence ID" value="NZ_JMCB01000003.1"/>
</dbReference>
<comment type="catalytic activity">
    <reaction evidence="8 12">
        <text>GTP + H2O = GDP + phosphate + H(+)</text>
        <dbReference type="Rhea" id="RHEA:19669"/>
        <dbReference type="ChEBI" id="CHEBI:15377"/>
        <dbReference type="ChEBI" id="CHEBI:15378"/>
        <dbReference type="ChEBI" id="CHEBI:37565"/>
        <dbReference type="ChEBI" id="CHEBI:43474"/>
        <dbReference type="ChEBI" id="CHEBI:58189"/>
        <dbReference type="EC" id="3.6.5.n1"/>
    </reaction>
</comment>
<evidence type="ECO:0000259" key="13">
    <source>
        <dbReference type="PROSITE" id="PS51722"/>
    </source>
</evidence>
<dbReference type="InterPro" id="IPR005225">
    <property type="entry name" value="Small_GTP-bd"/>
</dbReference>
<gene>
    <name evidence="12" type="primary">lepA</name>
    <name evidence="14" type="ORF">DB31_5420</name>
</gene>
<evidence type="ECO:0000313" key="14">
    <source>
        <dbReference type="EMBL" id="KFE70378.1"/>
    </source>
</evidence>
<evidence type="ECO:0000256" key="7">
    <source>
        <dbReference type="ARBA" id="ARBA00023136"/>
    </source>
</evidence>
<dbReference type="InterPro" id="IPR006297">
    <property type="entry name" value="EF-4"/>
</dbReference>
<evidence type="ECO:0000256" key="3">
    <source>
        <dbReference type="ARBA" id="ARBA00022741"/>
    </source>
</evidence>
<dbReference type="InterPro" id="IPR035654">
    <property type="entry name" value="LepA_IV"/>
</dbReference>
<dbReference type="Gene3D" id="3.40.50.300">
    <property type="entry name" value="P-loop containing nucleotide triphosphate hydrolases"/>
    <property type="match status" value="1"/>
</dbReference>
<dbReference type="GO" id="GO:0043022">
    <property type="term" value="F:ribosome binding"/>
    <property type="evidence" value="ECO:0007669"/>
    <property type="project" value="UniProtKB-UniRule"/>
</dbReference>
<dbReference type="GO" id="GO:0003746">
    <property type="term" value="F:translation elongation factor activity"/>
    <property type="evidence" value="ECO:0007669"/>
    <property type="project" value="UniProtKB-UniRule"/>
</dbReference>
<dbReference type="Gene3D" id="3.30.70.2570">
    <property type="entry name" value="Elongation factor 4, C-terminal domain"/>
    <property type="match status" value="1"/>
</dbReference>
<dbReference type="SMART" id="SM00838">
    <property type="entry name" value="EFG_C"/>
    <property type="match status" value="1"/>
</dbReference>